<accession>A0ABS8TIQ5</accession>
<gene>
    <name evidence="1" type="ORF">HAX54_010974</name>
</gene>
<dbReference type="EMBL" id="JACEIK010001612">
    <property type="protein sequence ID" value="MCD7470818.1"/>
    <property type="molecule type" value="Genomic_DNA"/>
</dbReference>
<reference evidence="1 2" key="1">
    <citation type="journal article" date="2021" name="BMC Genomics">
        <title>Datura genome reveals duplications of psychoactive alkaloid biosynthetic genes and high mutation rate following tissue culture.</title>
        <authorList>
            <person name="Rajewski A."/>
            <person name="Carter-House D."/>
            <person name="Stajich J."/>
            <person name="Litt A."/>
        </authorList>
    </citation>
    <scope>NUCLEOTIDE SEQUENCE [LARGE SCALE GENOMIC DNA]</scope>
    <source>
        <strain evidence="1">AR-01</strain>
    </source>
</reference>
<evidence type="ECO:0000313" key="2">
    <source>
        <dbReference type="Proteomes" id="UP000823775"/>
    </source>
</evidence>
<dbReference type="Proteomes" id="UP000823775">
    <property type="component" value="Unassembled WGS sequence"/>
</dbReference>
<evidence type="ECO:0000313" key="1">
    <source>
        <dbReference type="EMBL" id="MCD7470818.1"/>
    </source>
</evidence>
<name>A0ABS8TIQ5_DATST</name>
<proteinExistence type="predicted"/>
<keyword evidence="2" id="KW-1185">Reference proteome</keyword>
<organism evidence="1 2">
    <name type="scientific">Datura stramonium</name>
    <name type="common">Jimsonweed</name>
    <name type="synonym">Common thornapple</name>
    <dbReference type="NCBI Taxonomy" id="4076"/>
    <lineage>
        <taxon>Eukaryota</taxon>
        <taxon>Viridiplantae</taxon>
        <taxon>Streptophyta</taxon>
        <taxon>Embryophyta</taxon>
        <taxon>Tracheophyta</taxon>
        <taxon>Spermatophyta</taxon>
        <taxon>Magnoliopsida</taxon>
        <taxon>eudicotyledons</taxon>
        <taxon>Gunneridae</taxon>
        <taxon>Pentapetalae</taxon>
        <taxon>asterids</taxon>
        <taxon>lamiids</taxon>
        <taxon>Solanales</taxon>
        <taxon>Solanaceae</taxon>
        <taxon>Solanoideae</taxon>
        <taxon>Datureae</taxon>
        <taxon>Datura</taxon>
    </lineage>
</organism>
<comment type="caution">
    <text evidence="1">The sequence shown here is derived from an EMBL/GenBank/DDBJ whole genome shotgun (WGS) entry which is preliminary data.</text>
</comment>
<protein>
    <submittedName>
        <fullName evidence="1">Uncharacterized protein</fullName>
    </submittedName>
</protein>
<sequence>MELLKISLDLKDDEEVTFISDMQKGLLEVVSKKPYREDFDDQLKKLGELSVDATKGLVYYPPNKWCRVMNMLRVSEEECENWKEENSPYSMTLHNDYRVVAQGCKVEFNGDHGYEVTKGGEIFWKIELHHAMEPPLATKMVGTPKLKRAKEKDEARKREGIWSSSRKGLLMTCGYCDEEEDSKSILRPKVKSEARRLQQRKLLQQPIGIRKIDFKGDEIGVNVPTKMPYSPKKVTWKGKTTMTSNQLVAEKGKK</sequence>